<dbReference type="SUPFAM" id="SSF50630">
    <property type="entry name" value="Acid proteases"/>
    <property type="match status" value="1"/>
</dbReference>
<dbReference type="GO" id="GO:0006508">
    <property type="term" value="P:proteolysis"/>
    <property type="evidence" value="ECO:0007669"/>
    <property type="project" value="InterPro"/>
</dbReference>
<name>A0A3P6R7F4_CYLGO</name>
<evidence type="ECO:0000259" key="2">
    <source>
        <dbReference type="PROSITE" id="PS51767"/>
    </source>
</evidence>
<organism evidence="3 4">
    <name type="scientific">Cylicostephanus goldi</name>
    <name type="common">Nematode worm</name>
    <dbReference type="NCBI Taxonomy" id="71465"/>
    <lineage>
        <taxon>Eukaryota</taxon>
        <taxon>Metazoa</taxon>
        <taxon>Ecdysozoa</taxon>
        <taxon>Nematoda</taxon>
        <taxon>Chromadorea</taxon>
        <taxon>Rhabditida</taxon>
        <taxon>Rhabditina</taxon>
        <taxon>Rhabditomorpha</taxon>
        <taxon>Strongyloidea</taxon>
        <taxon>Strongylidae</taxon>
        <taxon>Cylicostephanus</taxon>
    </lineage>
</organism>
<dbReference type="InterPro" id="IPR033121">
    <property type="entry name" value="PEPTIDASE_A1"/>
</dbReference>
<dbReference type="EMBL" id="UYRV01012476">
    <property type="protein sequence ID" value="VDK58932.1"/>
    <property type="molecule type" value="Genomic_DNA"/>
</dbReference>
<evidence type="ECO:0000313" key="3">
    <source>
        <dbReference type="EMBL" id="VDK58932.1"/>
    </source>
</evidence>
<dbReference type="OrthoDB" id="5850982at2759"/>
<proteinExistence type="inferred from homology"/>
<dbReference type="Gene3D" id="2.40.70.10">
    <property type="entry name" value="Acid Proteases"/>
    <property type="match status" value="1"/>
</dbReference>
<dbReference type="PROSITE" id="PS51767">
    <property type="entry name" value="PEPTIDASE_A1"/>
    <property type="match status" value="1"/>
</dbReference>
<comment type="similarity">
    <text evidence="1">Belongs to the peptidase A1 family.</text>
</comment>
<dbReference type="Proteomes" id="UP000271889">
    <property type="component" value="Unassembled WGS sequence"/>
</dbReference>
<feature type="domain" description="Peptidase A1" evidence="2">
    <location>
        <begin position="1"/>
        <end position="124"/>
    </location>
</feature>
<dbReference type="PANTHER" id="PTHR47966:SF51">
    <property type="entry name" value="BETA-SITE APP-CLEAVING ENZYME, ISOFORM A-RELATED"/>
    <property type="match status" value="1"/>
</dbReference>
<protein>
    <recommendedName>
        <fullName evidence="2">Peptidase A1 domain-containing protein</fullName>
    </recommendedName>
</protein>
<gene>
    <name evidence="3" type="ORF">CGOC_LOCUS4488</name>
</gene>
<reference evidence="3 4" key="1">
    <citation type="submission" date="2018-11" db="EMBL/GenBank/DDBJ databases">
        <authorList>
            <consortium name="Pathogen Informatics"/>
        </authorList>
    </citation>
    <scope>NUCLEOTIDE SEQUENCE [LARGE SCALE GENOMIC DNA]</scope>
</reference>
<dbReference type="GO" id="GO:0004190">
    <property type="term" value="F:aspartic-type endopeptidase activity"/>
    <property type="evidence" value="ECO:0007669"/>
    <property type="project" value="InterPro"/>
</dbReference>
<sequence length="132" mass="14922">MADLDIHIWSSAEMDLGAYLILPETIAGAVAKMAHAQYDTGSNLYWIDCNAKFPDIIIDHLYTIRASDLIIKDRRRYVQISNDLCILAVKERATPLMGPMLIGAPFFYHYCVVFDVANKRLGIAESKRYVPV</sequence>
<dbReference type="InterPro" id="IPR001461">
    <property type="entry name" value="Aspartic_peptidase_A1"/>
</dbReference>
<dbReference type="AlphaFoldDB" id="A0A3P6R7F4"/>
<dbReference type="Pfam" id="PF00026">
    <property type="entry name" value="Asp"/>
    <property type="match status" value="1"/>
</dbReference>
<evidence type="ECO:0000313" key="4">
    <source>
        <dbReference type="Proteomes" id="UP000271889"/>
    </source>
</evidence>
<evidence type="ECO:0000256" key="1">
    <source>
        <dbReference type="ARBA" id="ARBA00007447"/>
    </source>
</evidence>
<accession>A0A3P6R7F4</accession>
<dbReference type="PANTHER" id="PTHR47966">
    <property type="entry name" value="BETA-SITE APP-CLEAVING ENZYME, ISOFORM A-RELATED"/>
    <property type="match status" value="1"/>
</dbReference>
<keyword evidence="4" id="KW-1185">Reference proteome</keyword>
<dbReference type="InterPro" id="IPR021109">
    <property type="entry name" value="Peptidase_aspartic_dom_sf"/>
</dbReference>